<reference evidence="7 8" key="1">
    <citation type="submission" date="2022-12" db="EMBL/GenBank/DDBJ databases">
        <title>Chromosome-level genome of Tegillarca granosa.</title>
        <authorList>
            <person name="Kim J."/>
        </authorList>
    </citation>
    <scope>NUCLEOTIDE SEQUENCE [LARGE SCALE GENOMIC DNA]</scope>
    <source>
        <strain evidence="7">Teg-2019</strain>
        <tissue evidence="7">Adductor muscle</tissue>
    </source>
</reference>
<evidence type="ECO:0000256" key="4">
    <source>
        <dbReference type="ARBA" id="ARBA00023002"/>
    </source>
</evidence>
<proteinExistence type="inferred from homology"/>
<evidence type="ECO:0000256" key="5">
    <source>
        <dbReference type="ARBA" id="ARBA00023004"/>
    </source>
</evidence>
<evidence type="ECO:0000256" key="3">
    <source>
        <dbReference type="ARBA" id="ARBA00022723"/>
    </source>
</evidence>
<evidence type="ECO:0000256" key="2">
    <source>
        <dbReference type="ARBA" id="ARBA00022617"/>
    </source>
</evidence>
<comment type="similarity">
    <text evidence="1">Belongs to the cytochrome P450 family.</text>
</comment>
<evidence type="ECO:0000313" key="7">
    <source>
        <dbReference type="EMBL" id="KAJ8314182.1"/>
    </source>
</evidence>
<name>A0ABQ9FA09_TEGGR</name>
<sequence length="343" mass="39693">MWFNNYAFPTKLNNKIQNMVPKRVENIRYFMQMFFFRDLKDVDMELFKKYERVVGVYQGNIPVSLVSDPDLIQQITVKEFSNFTNRFELIYFGKIMKAGVSNADDNNLKFLRNTISPAFSAGKIKNRTISCTHLKVDQASKGTKAYHCKKPNKMLPLTHRNVNTVIEIIIEISSKGESMEMKGYVDIRLFVSYTMDVKGSTLFGLEIDSLKIQMIHSLIMPRNFSMAILQDRCYFYHVSLLVNIIKLPCFVFIINANYVEWVMFPRINVLLRAFNISFFPKYLCTFFEDVINKTIQMREQDTDVSLTGTEIFGNALTFMVAGYETSANTLPFASYCLATNPDI</sequence>
<dbReference type="Pfam" id="PF00067">
    <property type="entry name" value="p450"/>
    <property type="match status" value="2"/>
</dbReference>
<gene>
    <name evidence="7" type="ORF">KUTeg_008743</name>
</gene>
<organism evidence="7 8">
    <name type="scientific">Tegillarca granosa</name>
    <name type="common">Malaysian cockle</name>
    <name type="synonym">Anadara granosa</name>
    <dbReference type="NCBI Taxonomy" id="220873"/>
    <lineage>
        <taxon>Eukaryota</taxon>
        <taxon>Metazoa</taxon>
        <taxon>Spiralia</taxon>
        <taxon>Lophotrochozoa</taxon>
        <taxon>Mollusca</taxon>
        <taxon>Bivalvia</taxon>
        <taxon>Autobranchia</taxon>
        <taxon>Pteriomorphia</taxon>
        <taxon>Arcoida</taxon>
        <taxon>Arcoidea</taxon>
        <taxon>Arcidae</taxon>
        <taxon>Tegillarca</taxon>
    </lineage>
</organism>
<dbReference type="EMBL" id="JARBDR010000342">
    <property type="protein sequence ID" value="KAJ8314182.1"/>
    <property type="molecule type" value="Genomic_DNA"/>
</dbReference>
<dbReference type="InterPro" id="IPR050705">
    <property type="entry name" value="Cytochrome_P450_3A"/>
</dbReference>
<keyword evidence="6" id="KW-0472">Membrane</keyword>
<dbReference type="Proteomes" id="UP001217089">
    <property type="component" value="Unassembled WGS sequence"/>
</dbReference>
<feature type="transmembrane region" description="Helical" evidence="6">
    <location>
        <begin position="234"/>
        <end position="256"/>
    </location>
</feature>
<dbReference type="SUPFAM" id="SSF48264">
    <property type="entry name" value="Cytochrome P450"/>
    <property type="match status" value="1"/>
</dbReference>
<keyword evidence="3" id="KW-0479">Metal-binding</keyword>
<keyword evidence="8" id="KW-1185">Reference proteome</keyword>
<evidence type="ECO:0000313" key="8">
    <source>
        <dbReference type="Proteomes" id="UP001217089"/>
    </source>
</evidence>
<keyword evidence="4" id="KW-0560">Oxidoreductase</keyword>
<evidence type="ECO:0000256" key="1">
    <source>
        <dbReference type="ARBA" id="ARBA00010617"/>
    </source>
</evidence>
<dbReference type="PANTHER" id="PTHR24302:SF15">
    <property type="entry name" value="FATTY-ACID PEROXYGENASE"/>
    <property type="match status" value="1"/>
</dbReference>
<keyword evidence="6" id="KW-1133">Transmembrane helix</keyword>
<keyword evidence="2" id="KW-0349">Heme</keyword>
<accession>A0ABQ9FA09</accession>
<dbReference type="Gene3D" id="1.10.630.10">
    <property type="entry name" value="Cytochrome P450"/>
    <property type="match status" value="1"/>
</dbReference>
<keyword evidence="5" id="KW-0408">Iron</keyword>
<dbReference type="InterPro" id="IPR001128">
    <property type="entry name" value="Cyt_P450"/>
</dbReference>
<keyword evidence="6" id="KW-0812">Transmembrane</keyword>
<protein>
    <submittedName>
        <fullName evidence="7">Uncharacterized protein</fullName>
    </submittedName>
</protein>
<evidence type="ECO:0000256" key="6">
    <source>
        <dbReference type="SAM" id="Phobius"/>
    </source>
</evidence>
<dbReference type="InterPro" id="IPR036396">
    <property type="entry name" value="Cyt_P450_sf"/>
</dbReference>
<dbReference type="PANTHER" id="PTHR24302">
    <property type="entry name" value="CYTOCHROME P450 FAMILY 3"/>
    <property type="match status" value="1"/>
</dbReference>
<comment type="caution">
    <text evidence="7">The sequence shown here is derived from an EMBL/GenBank/DDBJ whole genome shotgun (WGS) entry which is preliminary data.</text>
</comment>